<evidence type="ECO:0000313" key="2">
    <source>
        <dbReference type="Proteomes" id="UP000436088"/>
    </source>
</evidence>
<evidence type="ECO:0000313" key="1">
    <source>
        <dbReference type="EMBL" id="KAE8681897.1"/>
    </source>
</evidence>
<reference evidence="1" key="1">
    <citation type="submission" date="2019-09" db="EMBL/GenBank/DDBJ databases">
        <title>Draft genome information of white flower Hibiscus syriacus.</title>
        <authorList>
            <person name="Kim Y.-M."/>
        </authorList>
    </citation>
    <scope>NUCLEOTIDE SEQUENCE [LARGE SCALE GENOMIC DNA]</scope>
    <source>
        <strain evidence="1">YM2019G1</strain>
    </source>
</reference>
<evidence type="ECO:0008006" key="3">
    <source>
        <dbReference type="Google" id="ProtNLM"/>
    </source>
</evidence>
<dbReference type="Proteomes" id="UP000436088">
    <property type="component" value="Unassembled WGS sequence"/>
</dbReference>
<name>A0A6A2YRH1_HIBSY</name>
<accession>A0A6A2YRH1</accession>
<dbReference type="EMBL" id="VEPZ02001296">
    <property type="protein sequence ID" value="KAE8681897.1"/>
    <property type="molecule type" value="Genomic_DNA"/>
</dbReference>
<dbReference type="AlphaFoldDB" id="A0A6A2YRH1"/>
<gene>
    <name evidence="1" type="ORF">F3Y22_tig00111298pilonHSYRG00031</name>
</gene>
<comment type="caution">
    <text evidence="1">The sequence shown here is derived from an EMBL/GenBank/DDBJ whole genome shotgun (WGS) entry which is preliminary data.</text>
</comment>
<sequence>MHIKCVIGESRFIKAGSKYTYEGHRHPLTFVKKIYHYPECVPCGEPCQDLSIECMEHGCKYTVHWRCIKPDFLGSDGDSDIECGE</sequence>
<keyword evidence="2" id="KW-1185">Reference proteome</keyword>
<protein>
    <recommendedName>
        <fullName evidence="3">DC1 domain-containing protein</fullName>
    </recommendedName>
</protein>
<proteinExistence type="predicted"/>
<organism evidence="1 2">
    <name type="scientific">Hibiscus syriacus</name>
    <name type="common">Rose of Sharon</name>
    <dbReference type="NCBI Taxonomy" id="106335"/>
    <lineage>
        <taxon>Eukaryota</taxon>
        <taxon>Viridiplantae</taxon>
        <taxon>Streptophyta</taxon>
        <taxon>Embryophyta</taxon>
        <taxon>Tracheophyta</taxon>
        <taxon>Spermatophyta</taxon>
        <taxon>Magnoliopsida</taxon>
        <taxon>eudicotyledons</taxon>
        <taxon>Gunneridae</taxon>
        <taxon>Pentapetalae</taxon>
        <taxon>rosids</taxon>
        <taxon>malvids</taxon>
        <taxon>Malvales</taxon>
        <taxon>Malvaceae</taxon>
        <taxon>Malvoideae</taxon>
        <taxon>Hibiscus</taxon>
    </lineage>
</organism>